<keyword evidence="1" id="KW-1133">Transmembrane helix</keyword>
<protein>
    <recommendedName>
        <fullName evidence="4">Mannosyltransferase PIG-V</fullName>
    </recommendedName>
</protein>
<evidence type="ECO:0000313" key="3">
    <source>
        <dbReference type="Proteomes" id="UP000245880"/>
    </source>
</evidence>
<evidence type="ECO:0008006" key="4">
    <source>
        <dbReference type="Google" id="ProtNLM"/>
    </source>
</evidence>
<evidence type="ECO:0000313" key="2">
    <source>
        <dbReference type="EMBL" id="PWJ60382.1"/>
    </source>
</evidence>
<comment type="caution">
    <text evidence="2">The sequence shown here is derived from an EMBL/GenBank/DDBJ whole genome shotgun (WGS) entry which is preliminary data.</text>
</comment>
<keyword evidence="3" id="KW-1185">Reference proteome</keyword>
<dbReference type="Proteomes" id="UP000245880">
    <property type="component" value="Unassembled WGS sequence"/>
</dbReference>
<reference evidence="2 3" key="1">
    <citation type="submission" date="2018-03" db="EMBL/GenBank/DDBJ databases">
        <title>Genomic Encyclopedia of Archaeal and Bacterial Type Strains, Phase II (KMG-II): from individual species to whole genera.</title>
        <authorList>
            <person name="Goeker M."/>
        </authorList>
    </citation>
    <scope>NUCLEOTIDE SEQUENCE [LARGE SCALE GENOMIC DNA]</scope>
    <source>
        <strain evidence="2 3">DSM 100346</strain>
    </source>
</reference>
<gene>
    <name evidence="2" type="ORF">CLV98_101566</name>
</gene>
<keyword evidence="1" id="KW-0472">Membrane</keyword>
<sequence length="400" mass="45819">MSNMQIENLGKPTEYKWYFLQLCMIVFTMLSIYMGKHELLPFTHLAIPDSGYYEHWVFRPRDKGIANGFLHINTFLYSIGVQSFLIYNSILLLLSIYCCSIFKCISSQAVSLARAVIVFNPYLLISVLGPTKEINLTFYSLFSLFLFSKDTLILKFLSIIPALIALSIRPQFGLIILVSLATVVVLNFARKTIWFCLLIFVSFLLLNSIPAINSIISNSGGEELEFFASSNYYEVAMILKFMQESPILQIPALIIKMILVMFAPIARPNNIFSEYIPLLDWGYTIMGWVLFPINMGFILLFIYQSVANYPRINRMAQLILIYAFLGVFSTIIAPIIQARYLYPYAPFLAACFTLHSIKVRNRIFILSATLIVLMFVITAVFLPKKWNSLIDTPQLFISWL</sequence>
<dbReference type="AlphaFoldDB" id="A0A316AS01"/>
<name>A0A316AS01_9BACT</name>
<feature type="transmembrane region" description="Helical" evidence="1">
    <location>
        <begin position="17"/>
        <end position="35"/>
    </location>
</feature>
<feature type="transmembrane region" description="Helical" evidence="1">
    <location>
        <begin position="192"/>
        <end position="209"/>
    </location>
</feature>
<evidence type="ECO:0000256" key="1">
    <source>
        <dbReference type="SAM" id="Phobius"/>
    </source>
</evidence>
<proteinExistence type="predicted"/>
<feature type="transmembrane region" description="Helical" evidence="1">
    <location>
        <begin position="84"/>
        <end position="105"/>
    </location>
</feature>
<keyword evidence="1" id="KW-0812">Transmembrane</keyword>
<feature type="transmembrane region" description="Helical" evidence="1">
    <location>
        <begin position="285"/>
        <end position="303"/>
    </location>
</feature>
<feature type="transmembrane region" description="Helical" evidence="1">
    <location>
        <begin position="315"/>
        <end position="335"/>
    </location>
</feature>
<dbReference type="EMBL" id="QGDT01000001">
    <property type="protein sequence ID" value="PWJ60382.1"/>
    <property type="molecule type" value="Genomic_DNA"/>
</dbReference>
<feature type="transmembrane region" description="Helical" evidence="1">
    <location>
        <begin position="364"/>
        <end position="382"/>
    </location>
</feature>
<feature type="transmembrane region" description="Helical" evidence="1">
    <location>
        <begin position="166"/>
        <end position="186"/>
    </location>
</feature>
<organism evidence="2 3">
    <name type="scientific">Dyadobacter jejuensis</name>
    <dbReference type="NCBI Taxonomy" id="1082580"/>
    <lineage>
        <taxon>Bacteria</taxon>
        <taxon>Pseudomonadati</taxon>
        <taxon>Bacteroidota</taxon>
        <taxon>Cytophagia</taxon>
        <taxon>Cytophagales</taxon>
        <taxon>Spirosomataceae</taxon>
        <taxon>Dyadobacter</taxon>
    </lineage>
</organism>
<feature type="transmembrane region" description="Helical" evidence="1">
    <location>
        <begin position="112"/>
        <end position="130"/>
    </location>
</feature>
<accession>A0A316AS01</accession>
<feature type="transmembrane region" description="Helical" evidence="1">
    <location>
        <begin position="247"/>
        <end position="265"/>
    </location>
</feature>